<dbReference type="KEGG" id="uvi:66066363"/>
<dbReference type="STRING" id="1159556.A0A063C0E0"/>
<evidence type="ECO:0000313" key="5">
    <source>
        <dbReference type="EMBL" id="QUC21343.1"/>
    </source>
</evidence>
<dbReference type="AlphaFoldDB" id="A0A063C0E0"/>
<dbReference type="Proteomes" id="UP000027002">
    <property type="component" value="Chromosome 4"/>
</dbReference>
<evidence type="ECO:0000313" key="4">
    <source>
        <dbReference type="EMBL" id="GAO16199.1"/>
    </source>
</evidence>
<comment type="similarity">
    <text evidence="1">Belongs to the short-chain dehydrogenases/reductases (SDR) family.</text>
</comment>
<dbReference type="CDD" id="cd05233">
    <property type="entry name" value="SDR_c"/>
    <property type="match status" value="1"/>
</dbReference>
<accession>A0A063C0E0</accession>
<dbReference type="InterPro" id="IPR020904">
    <property type="entry name" value="Sc_DH/Rdtase_CS"/>
</dbReference>
<dbReference type="PROSITE" id="PS00061">
    <property type="entry name" value="ADH_SHORT"/>
    <property type="match status" value="1"/>
</dbReference>
<dbReference type="InterPro" id="IPR052178">
    <property type="entry name" value="Sec_Metab_Biosynth_SDR"/>
</dbReference>
<dbReference type="OrthoDB" id="2898618at2759"/>
<dbReference type="GeneID" id="66066363"/>
<reference evidence="4" key="1">
    <citation type="journal article" date="2016" name="Genome Announc.">
        <title>Genome Sequence of Ustilaginoidea virens IPU010, a Rice Pathogenic Fungus Causing False Smut.</title>
        <authorList>
            <person name="Kumagai T."/>
            <person name="Ishii T."/>
            <person name="Terai G."/>
            <person name="Umemura M."/>
            <person name="Machida M."/>
            <person name="Asai K."/>
        </authorList>
    </citation>
    <scope>NUCLEOTIDE SEQUENCE [LARGE SCALE GENOMIC DNA]</scope>
    <source>
        <strain evidence="4">IPU010</strain>
    </source>
</reference>
<reference evidence="7" key="2">
    <citation type="journal article" date="2016" name="Genome Announc.">
        <title>Genome sequence of Ustilaginoidea virens IPU010, a rice pathogenic fungus causing false smut.</title>
        <authorList>
            <person name="Kumagai T."/>
            <person name="Ishii T."/>
            <person name="Terai G."/>
            <person name="Umemura M."/>
            <person name="Machida M."/>
            <person name="Asai K."/>
        </authorList>
    </citation>
    <scope>NUCLEOTIDE SEQUENCE [LARGE SCALE GENOMIC DNA]</scope>
    <source>
        <strain evidence="7">IPU010</strain>
    </source>
</reference>
<dbReference type="PRINTS" id="PR00081">
    <property type="entry name" value="GDHRDH"/>
</dbReference>
<dbReference type="Pfam" id="PF00106">
    <property type="entry name" value="adh_short"/>
    <property type="match status" value="1"/>
</dbReference>
<dbReference type="EMBL" id="BBTG02000028">
    <property type="protein sequence ID" value="GAO16199.1"/>
    <property type="molecule type" value="Genomic_DNA"/>
</dbReference>
<dbReference type="PANTHER" id="PTHR43618">
    <property type="entry name" value="7-ALPHA-HYDROXYSTEROID DEHYDROGENASE"/>
    <property type="match status" value="1"/>
</dbReference>
<protein>
    <submittedName>
        <fullName evidence="4">Uncharacterized protein</fullName>
    </submittedName>
</protein>
<dbReference type="InterPro" id="IPR036291">
    <property type="entry name" value="NAD(P)-bd_dom_sf"/>
</dbReference>
<gene>
    <name evidence="5" type="ORF">UV8b_05586</name>
    <name evidence="4" type="ORF">UVI_02045090</name>
</gene>
<dbReference type="Gene3D" id="3.40.50.720">
    <property type="entry name" value="NAD(P)-binding Rossmann-like Domain"/>
    <property type="match status" value="1"/>
</dbReference>
<reference evidence="5" key="3">
    <citation type="submission" date="2020-03" db="EMBL/GenBank/DDBJ databases">
        <title>A mixture of massive structural variations and highly conserved coding sequences in Ustilaginoidea virens genome.</title>
        <authorList>
            <person name="Zhang K."/>
            <person name="Zhao Z."/>
            <person name="Zhang Z."/>
            <person name="Li Y."/>
            <person name="Hsiang T."/>
            <person name="Sun W."/>
        </authorList>
    </citation>
    <scope>NUCLEOTIDE SEQUENCE</scope>
    <source>
        <strain evidence="5">UV-8b</strain>
    </source>
</reference>
<dbReference type="GO" id="GO:0016491">
    <property type="term" value="F:oxidoreductase activity"/>
    <property type="evidence" value="ECO:0007669"/>
    <property type="project" value="UniProtKB-KW"/>
</dbReference>
<dbReference type="InterPro" id="IPR002347">
    <property type="entry name" value="SDR_fam"/>
</dbReference>
<sequence>MATPTYDAASLFSVHGLVAVISGGGSGLGAVTAHALAANGARAVYILGRREESLLSAKQKSPKPDVIHPIVCDVTSKDSLAAAADRVRTEMGYVNVVFANSGISKAITGPLDHFADIPSLQQKLWSPDMAEFTETMHVNVTGAFFTAIAFLDLLDEANKRSDVSEASQIVITSSAASFARQLFSGFSYSASKAAVTHMTKQLATTLAKYRIRVNAIAPGFFPSEMTQNLPFMNSDKGDPRKAGALDGDLVPLTRVGSEEDYAGVVLFLTSKAGGYVDGAIILIDGGRMGLIPNSY</sequence>
<dbReference type="PANTHER" id="PTHR43618:SF18">
    <property type="entry name" value="SHORT CHAIN DEHYDROGENASE_REDUCTASE FAMILY (AFU_ORTHOLOGUE AFUA_5G12480)"/>
    <property type="match status" value="1"/>
</dbReference>
<dbReference type="FunFam" id="3.40.50.720:FF:000084">
    <property type="entry name" value="Short-chain dehydrogenase reductase"/>
    <property type="match status" value="1"/>
</dbReference>
<evidence type="ECO:0000256" key="3">
    <source>
        <dbReference type="ARBA" id="ARBA00023002"/>
    </source>
</evidence>
<dbReference type="SUPFAM" id="SSF51735">
    <property type="entry name" value="NAD(P)-binding Rossmann-fold domains"/>
    <property type="match status" value="1"/>
</dbReference>
<dbReference type="HOGENOM" id="CLU_010194_12_1_1"/>
<evidence type="ECO:0000313" key="6">
    <source>
        <dbReference type="Proteomes" id="UP000027002"/>
    </source>
</evidence>
<dbReference type="RefSeq" id="XP_042999016.1">
    <property type="nucleotide sequence ID" value="XM_043143083.1"/>
</dbReference>
<dbReference type="EMBL" id="CP072756">
    <property type="protein sequence ID" value="QUC21343.1"/>
    <property type="molecule type" value="Genomic_DNA"/>
</dbReference>
<keyword evidence="3" id="KW-0560">Oxidoreductase</keyword>
<keyword evidence="2" id="KW-0521">NADP</keyword>
<keyword evidence="6" id="KW-1185">Reference proteome</keyword>
<evidence type="ECO:0000256" key="1">
    <source>
        <dbReference type="ARBA" id="ARBA00006484"/>
    </source>
</evidence>
<proteinExistence type="inferred from homology"/>
<evidence type="ECO:0000256" key="2">
    <source>
        <dbReference type="ARBA" id="ARBA00022857"/>
    </source>
</evidence>
<evidence type="ECO:0000313" key="7">
    <source>
        <dbReference type="Proteomes" id="UP000054053"/>
    </source>
</evidence>
<organism evidence="4 7">
    <name type="scientific">Ustilaginoidea virens</name>
    <name type="common">Rice false smut fungus</name>
    <name type="synonym">Villosiclava virens</name>
    <dbReference type="NCBI Taxonomy" id="1159556"/>
    <lineage>
        <taxon>Eukaryota</taxon>
        <taxon>Fungi</taxon>
        <taxon>Dikarya</taxon>
        <taxon>Ascomycota</taxon>
        <taxon>Pezizomycotina</taxon>
        <taxon>Sordariomycetes</taxon>
        <taxon>Hypocreomycetidae</taxon>
        <taxon>Hypocreales</taxon>
        <taxon>Clavicipitaceae</taxon>
        <taxon>Ustilaginoidea</taxon>
    </lineage>
</organism>
<name>A0A063C0E0_USTVR</name>
<dbReference type="Proteomes" id="UP000054053">
    <property type="component" value="Unassembled WGS sequence"/>
</dbReference>